<keyword evidence="2" id="KW-1133">Transmembrane helix</keyword>
<feature type="compositionally biased region" description="Polar residues" evidence="1">
    <location>
        <begin position="69"/>
        <end position="88"/>
    </location>
</feature>
<evidence type="ECO:0000313" key="3">
    <source>
        <dbReference type="EMBL" id="KAJ8958345.1"/>
    </source>
</evidence>
<dbReference type="PANTHER" id="PTHR14557:SF5">
    <property type="entry name" value="UBIQUITIN-LIKE DOMAIN-CONTAINING PROTEIN"/>
    <property type="match status" value="1"/>
</dbReference>
<comment type="caution">
    <text evidence="3">The sequence shown here is derived from an EMBL/GenBank/DDBJ whole genome shotgun (WGS) entry which is preliminary data.</text>
</comment>
<feature type="compositionally biased region" description="Basic and acidic residues" evidence="1">
    <location>
        <begin position="173"/>
        <end position="188"/>
    </location>
</feature>
<evidence type="ECO:0000256" key="2">
    <source>
        <dbReference type="SAM" id="Phobius"/>
    </source>
</evidence>
<feature type="compositionally biased region" description="Polar residues" evidence="1">
    <location>
        <begin position="189"/>
        <end position="200"/>
    </location>
</feature>
<feature type="compositionally biased region" description="Basic and acidic residues" evidence="1">
    <location>
        <begin position="100"/>
        <end position="117"/>
    </location>
</feature>
<evidence type="ECO:0000256" key="1">
    <source>
        <dbReference type="SAM" id="MobiDB-lite"/>
    </source>
</evidence>
<feature type="compositionally biased region" description="Basic and acidic residues" evidence="1">
    <location>
        <begin position="201"/>
        <end position="210"/>
    </location>
</feature>
<feature type="region of interest" description="Disordered" evidence="1">
    <location>
        <begin position="145"/>
        <end position="210"/>
    </location>
</feature>
<keyword evidence="4" id="KW-1185">Reference proteome</keyword>
<dbReference type="AlphaFoldDB" id="A0AAV8Z379"/>
<protein>
    <recommendedName>
        <fullName evidence="5">Transmembrane and ubiquitin-like domain-containing protein 1</fullName>
    </recommendedName>
</protein>
<dbReference type="Proteomes" id="UP001162162">
    <property type="component" value="Unassembled WGS sequence"/>
</dbReference>
<evidence type="ECO:0000313" key="4">
    <source>
        <dbReference type="Proteomes" id="UP001162162"/>
    </source>
</evidence>
<gene>
    <name evidence="3" type="ORF">NQ318_017491</name>
</gene>
<keyword evidence="2" id="KW-0812">Transmembrane</keyword>
<feature type="transmembrane region" description="Helical" evidence="2">
    <location>
        <begin position="12"/>
        <end position="30"/>
    </location>
</feature>
<accession>A0AAV8Z379</accession>
<sequence>MTLIEGIGDEVTHFFIALFVVVLVTLAWWTTNISEQRHVRTVLLLERRRRLTNHTETVTIAEGTIVSSVSEENPVTENATSLEPSSSAPRPPETNTSEEEVSKTDTETGREPERGEEQNIIETMDADACVLRQRRLAFYDNFNNERQAEGPQPSAPAPDAQQNSTNADDVPDSTDHIVMEHNYAERSGDPSTCSSSGTQQKSDERKGDHLSADKTGITIKLKYINDDLKLVDGRLEENLGDFKRSVRSPTRRRQILGETAIPSPARNGISNLNNNNQNRDWDLGNFLFAFISFILLAAWYFRYVYAHLYTVTATVGLFLITGIFTIVLVGMYFPDNEHLPNPTIHIARSALSLSSEKKRESVRELLKTVIFIFNFF</sequence>
<proteinExistence type="predicted"/>
<dbReference type="PANTHER" id="PTHR14557">
    <property type="entry name" value="PROTEIN C7ORF21"/>
    <property type="match status" value="1"/>
</dbReference>
<name>A0AAV8Z379_9CUCU</name>
<dbReference type="EMBL" id="JAPWTK010000018">
    <property type="protein sequence ID" value="KAJ8958345.1"/>
    <property type="molecule type" value="Genomic_DNA"/>
</dbReference>
<feature type="transmembrane region" description="Helical" evidence="2">
    <location>
        <begin position="307"/>
        <end position="333"/>
    </location>
</feature>
<organism evidence="3 4">
    <name type="scientific">Aromia moschata</name>
    <dbReference type="NCBI Taxonomy" id="1265417"/>
    <lineage>
        <taxon>Eukaryota</taxon>
        <taxon>Metazoa</taxon>
        <taxon>Ecdysozoa</taxon>
        <taxon>Arthropoda</taxon>
        <taxon>Hexapoda</taxon>
        <taxon>Insecta</taxon>
        <taxon>Pterygota</taxon>
        <taxon>Neoptera</taxon>
        <taxon>Endopterygota</taxon>
        <taxon>Coleoptera</taxon>
        <taxon>Polyphaga</taxon>
        <taxon>Cucujiformia</taxon>
        <taxon>Chrysomeloidea</taxon>
        <taxon>Cerambycidae</taxon>
        <taxon>Cerambycinae</taxon>
        <taxon>Callichromatini</taxon>
        <taxon>Aromia</taxon>
    </lineage>
</organism>
<feature type="region of interest" description="Disordered" evidence="1">
    <location>
        <begin position="69"/>
        <end position="122"/>
    </location>
</feature>
<dbReference type="InterPro" id="IPR040352">
    <property type="entry name" value="TMUB1/2"/>
</dbReference>
<feature type="transmembrane region" description="Helical" evidence="2">
    <location>
        <begin position="283"/>
        <end position="301"/>
    </location>
</feature>
<keyword evidence="2" id="KW-0472">Membrane</keyword>
<reference evidence="3" key="1">
    <citation type="journal article" date="2023" name="Insect Mol. Biol.">
        <title>Genome sequencing provides insights into the evolution of gene families encoding plant cell wall-degrading enzymes in longhorned beetles.</title>
        <authorList>
            <person name="Shin N.R."/>
            <person name="Okamura Y."/>
            <person name="Kirsch R."/>
            <person name="Pauchet Y."/>
        </authorList>
    </citation>
    <scope>NUCLEOTIDE SEQUENCE</scope>
    <source>
        <strain evidence="3">AMC_N1</strain>
    </source>
</reference>
<dbReference type="GO" id="GO:0036503">
    <property type="term" value="P:ERAD pathway"/>
    <property type="evidence" value="ECO:0007669"/>
    <property type="project" value="InterPro"/>
</dbReference>
<evidence type="ECO:0008006" key="5">
    <source>
        <dbReference type="Google" id="ProtNLM"/>
    </source>
</evidence>